<feature type="repeat" description="ANK" evidence="2">
    <location>
        <begin position="787"/>
        <end position="821"/>
    </location>
</feature>
<keyword evidence="2" id="KW-0040">ANK repeat</keyword>
<evidence type="ECO:0000256" key="1">
    <source>
        <dbReference type="ARBA" id="ARBA00022737"/>
    </source>
</evidence>
<dbReference type="PRINTS" id="PR01415">
    <property type="entry name" value="ANKYRIN"/>
</dbReference>
<evidence type="ECO:0000313" key="4">
    <source>
        <dbReference type="EMBL" id="KAF8463029.1"/>
    </source>
</evidence>
<accession>A0A9P5JTR2</accession>
<dbReference type="PANTHER" id="PTHR10039">
    <property type="entry name" value="AMELOGENIN"/>
    <property type="match status" value="1"/>
</dbReference>
<keyword evidence="1" id="KW-0677">Repeat</keyword>
<dbReference type="PANTHER" id="PTHR10039:SF16">
    <property type="entry name" value="GPI INOSITOL-DEACYLASE"/>
    <property type="match status" value="1"/>
</dbReference>
<dbReference type="InterPro" id="IPR036770">
    <property type="entry name" value="Ankyrin_rpt-contain_sf"/>
</dbReference>
<organism evidence="4 5">
    <name type="scientific">Russula ochroleuca</name>
    <dbReference type="NCBI Taxonomy" id="152965"/>
    <lineage>
        <taxon>Eukaryota</taxon>
        <taxon>Fungi</taxon>
        <taxon>Dikarya</taxon>
        <taxon>Basidiomycota</taxon>
        <taxon>Agaricomycotina</taxon>
        <taxon>Agaricomycetes</taxon>
        <taxon>Russulales</taxon>
        <taxon>Russulaceae</taxon>
        <taxon>Russula</taxon>
    </lineage>
</organism>
<evidence type="ECO:0000259" key="3">
    <source>
        <dbReference type="PROSITE" id="PS50837"/>
    </source>
</evidence>
<dbReference type="PROSITE" id="PS50297">
    <property type="entry name" value="ANK_REP_REGION"/>
    <property type="match status" value="3"/>
</dbReference>
<feature type="domain" description="NACHT" evidence="3">
    <location>
        <begin position="158"/>
        <end position="310"/>
    </location>
</feature>
<dbReference type="InterPro" id="IPR007111">
    <property type="entry name" value="NACHT_NTPase"/>
</dbReference>
<dbReference type="PROSITE" id="PS50837">
    <property type="entry name" value="NACHT"/>
    <property type="match status" value="1"/>
</dbReference>
<dbReference type="InterPro" id="IPR056884">
    <property type="entry name" value="NPHP3-like_N"/>
</dbReference>
<dbReference type="Pfam" id="PF12796">
    <property type="entry name" value="Ank_2"/>
    <property type="match status" value="3"/>
</dbReference>
<dbReference type="SMART" id="SM00248">
    <property type="entry name" value="ANK"/>
    <property type="match status" value="9"/>
</dbReference>
<keyword evidence="5" id="KW-1185">Reference proteome</keyword>
<dbReference type="Pfam" id="PF24883">
    <property type="entry name" value="NPHP3_N"/>
    <property type="match status" value="1"/>
</dbReference>
<evidence type="ECO:0000313" key="5">
    <source>
        <dbReference type="Proteomes" id="UP000759537"/>
    </source>
</evidence>
<dbReference type="OrthoDB" id="7464126at2759"/>
<comment type="caution">
    <text evidence="4">The sequence shown here is derived from an EMBL/GenBank/DDBJ whole genome shotgun (WGS) entry which is preliminary data.</text>
</comment>
<proteinExistence type="predicted"/>
<dbReference type="InterPro" id="IPR002110">
    <property type="entry name" value="Ankyrin_rpt"/>
</dbReference>
<dbReference type="EMBL" id="WHVB01000080">
    <property type="protein sequence ID" value="KAF8463029.1"/>
    <property type="molecule type" value="Genomic_DNA"/>
</dbReference>
<dbReference type="Pfam" id="PF00023">
    <property type="entry name" value="Ank"/>
    <property type="match status" value="1"/>
</dbReference>
<reference evidence="4" key="2">
    <citation type="journal article" date="2020" name="Nat. Commun.">
        <title>Large-scale genome sequencing of mycorrhizal fungi provides insights into the early evolution of symbiotic traits.</title>
        <authorList>
            <person name="Miyauchi S."/>
            <person name="Kiss E."/>
            <person name="Kuo A."/>
            <person name="Drula E."/>
            <person name="Kohler A."/>
            <person name="Sanchez-Garcia M."/>
            <person name="Morin E."/>
            <person name="Andreopoulos B."/>
            <person name="Barry K.W."/>
            <person name="Bonito G."/>
            <person name="Buee M."/>
            <person name="Carver A."/>
            <person name="Chen C."/>
            <person name="Cichocki N."/>
            <person name="Clum A."/>
            <person name="Culley D."/>
            <person name="Crous P.W."/>
            <person name="Fauchery L."/>
            <person name="Girlanda M."/>
            <person name="Hayes R.D."/>
            <person name="Keri Z."/>
            <person name="LaButti K."/>
            <person name="Lipzen A."/>
            <person name="Lombard V."/>
            <person name="Magnuson J."/>
            <person name="Maillard F."/>
            <person name="Murat C."/>
            <person name="Nolan M."/>
            <person name="Ohm R.A."/>
            <person name="Pangilinan J."/>
            <person name="Pereira M.F."/>
            <person name="Perotto S."/>
            <person name="Peter M."/>
            <person name="Pfister S."/>
            <person name="Riley R."/>
            <person name="Sitrit Y."/>
            <person name="Stielow J.B."/>
            <person name="Szollosi G."/>
            <person name="Zifcakova L."/>
            <person name="Stursova M."/>
            <person name="Spatafora J.W."/>
            <person name="Tedersoo L."/>
            <person name="Vaario L.M."/>
            <person name="Yamada A."/>
            <person name="Yan M."/>
            <person name="Wang P."/>
            <person name="Xu J."/>
            <person name="Bruns T."/>
            <person name="Baldrian P."/>
            <person name="Vilgalys R."/>
            <person name="Dunand C."/>
            <person name="Henrissat B."/>
            <person name="Grigoriev I.V."/>
            <person name="Hibbett D."/>
            <person name="Nagy L.G."/>
            <person name="Martin F.M."/>
        </authorList>
    </citation>
    <scope>NUCLEOTIDE SEQUENCE</scope>
    <source>
        <strain evidence="4">Prilba</strain>
    </source>
</reference>
<gene>
    <name evidence="4" type="ORF">DFH94DRAFT_659160</name>
</gene>
<feature type="repeat" description="ANK" evidence="2">
    <location>
        <begin position="661"/>
        <end position="693"/>
    </location>
</feature>
<dbReference type="PROSITE" id="PS50088">
    <property type="entry name" value="ANK_REPEAT"/>
    <property type="match status" value="4"/>
</dbReference>
<reference evidence="4" key="1">
    <citation type="submission" date="2019-10" db="EMBL/GenBank/DDBJ databases">
        <authorList>
            <consortium name="DOE Joint Genome Institute"/>
            <person name="Kuo A."/>
            <person name="Miyauchi S."/>
            <person name="Kiss E."/>
            <person name="Drula E."/>
            <person name="Kohler A."/>
            <person name="Sanchez-Garcia M."/>
            <person name="Andreopoulos B."/>
            <person name="Barry K.W."/>
            <person name="Bonito G."/>
            <person name="Buee M."/>
            <person name="Carver A."/>
            <person name="Chen C."/>
            <person name="Cichocki N."/>
            <person name="Clum A."/>
            <person name="Culley D."/>
            <person name="Crous P.W."/>
            <person name="Fauchery L."/>
            <person name="Girlanda M."/>
            <person name="Hayes R."/>
            <person name="Keri Z."/>
            <person name="LaButti K."/>
            <person name="Lipzen A."/>
            <person name="Lombard V."/>
            <person name="Magnuson J."/>
            <person name="Maillard F."/>
            <person name="Morin E."/>
            <person name="Murat C."/>
            <person name="Nolan M."/>
            <person name="Ohm R."/>
            <person name="Pangilinan J."/>
            <person name="Pereira M."/>
            <person name="Perotto S."/>
            <person name="Peter M."/>
            <person name="Riley R."/>
            <person name="Sitrit Y."/>
            <person name="Stielow B."/>
            <person name="Szollosi G."/>
            <person name="Zifcakova L."/>
            <person name="Stursova M."/>
            <person name="Spatafora J.W."/>
            <person name="Tedersoo L."/>
            <person name="Vaario L.-M."/>
            <person name="Yamada A."/>
            <person name="Yan M."/>
            <person name="Wang P."/>
            <person name="Xu J."/>
            <person name="Bruns T."/>
            <person name="Baldrian P."/>
            <person name="Vilgalys R."/>
            <person name="Henrissat B."/>
            <person name="Grigoriev I.V."/>
            <person name="Hibbett D."/>
            <person name="Nagy L.G."/>
            <person name="Martin F.M."/>
        </authorList>
    </citation>
    <scope>NUCLEOTIDE SEQUENCE</scope>
    <source>
        <strain evidence="4">Prilba</strain>
    </source>
</reference>
<feature type="repeat" description="ANK" evidence="2">
    <location>
        <begin position="694"/>
        <end position="726"/>
    </location>
</feature>
<dbReference type="Proteomes" id="UP000759537">
    <property type="component" value="Unassembled WGS sequence"/>
</dbReference>
<dbReference type="AlphaFoldDB" id="A0A9P5JTR2"/>
<dbReference type="Gene3D" id="3.40.50.300">
    <property type="entry name" value="P-loop containing nucleotide triphosphate hydrolases"/>
    <property type="match status" value="1"/>
</dbReference>
<name>A0A9P5JTR2_9AGAM</name>
<feature type="non-terminal residue" evidence="4">
    <location>
        <position position="1"/>
    </location>
</feature>
<dbReference type="SUPFAM" id="SSF48403">
    <property type="entry name" value="Ankyrin repeat"/>
    <property type="match status" value="1"/>
</dbReference>
<feature type="repeat" description="ANK" evidence="2">
    <location>
        <begin position="852"/>
        <end position="881"/>
    </location>
</feature>
<dbReference type="SUPFAM" id="SSF52540">
    <property type="entry name" value="P-loop containing nucleoside triphosphate hydrolases"/>
    <property type="match status" value="1"/>
</dbReference>
<dbReference type="Gene3D" id="1.25.40.20">
    <property type="entry name" value="Ankyrin repeat-containing domain"/>
    <property type="match status" value="3"/>
</dbReference>
<sequence>MTEIVGKIMVELLSTLALVTKQIRQGRPKKFVKKLFGENDVEAVLQRLDRLTQDEARTTAAQTLEVVYGLVRDMRVVLDDGKASADSVREALEIIQQIASDMNKSKRDKLHEDVRRWLSPPDPWKNHNLALGSRHTGTASWFVASSALSKWKLSGPRSLMWIHGKPGAGKSVFCSTIIDNIDTMTKSGLASLAFFYCDFREDEKRDLRGLLSSVLIQLCHQSDSYSRILSRFYSQHANGSKHPSDDELVRCLKDILGVPGQATVYLVIDGLDECSNTSAMPSPREKVLILLKDLIESRLPNLRICVTSRPEIDIQAALEPLTSHSISLHDERGQMEDIENYIKFVVNTDLNMRRWKTADKEQVIKVLIEKSDRMFRWVYCQIVYLRHCLPGRIRHALDELPETLDETYERALRDINKANWESAHRLLQCVAVAFRPLRVTELAEILSFDFKTGPIPKFDGDLRPEDPVEAVLSTTSSLLAIVDVEGSPVIQFSHYSVKEFLTSSRLAETNDIISRHYHVSMTPAHTLAAQACLSILLHLDTNVVSTDSLEKYPLAKYAAEYWVDHARFKGVSGNVEDGMKRLFDPSKKHLAIWVWIHDPILLRKPTRRTETLWWTRNVQAELGWQPRDSSLHYAAHCGLQVIVKFLIIQHSQDVDSRCFDSKLSPLHLASRQGHGDVALVLLEHGADLTAQTDDGSTPLHVASKEGCENAVRSLLEHGADVTARTNDGSTPLRETCNVDVARLLLEHGADATARSNDGSTPLHAASNVEVARSLLEHGADATARSNDGSTPLHGYSLHGNSNVEVARLLLEHGADATARSSNGSTSLHRTWDVEVARLLLKHGADATARSNDGSTPLHAASNVEVARLLLEHGADATARSNDGLTPLHGTRTILLNGPLPEHGTRRTARTKHGSILVHLPWNVEVARLLLEHGADATA</sequence>
<protein>
    <submittedName>
        <fullName evidence="4">Ankyrin repeat-containing domain protein</fullName>
    </submittedName>
</protein>
<evidence type="ECO:0000256" key="2">
    <source>
        <dbReference type="PROSITE-ProRule" id="PRU00023"/>
    </source>
</evidence>
<dbReference type="InterPro" id="IPR027417">
    <property type="entry name" value="P-loop_NTPase"/>
</dbReference>